<reference evidence="1 2" key="1">
    <citation type="journal article" date="2014" name="Int. J. Syst. Evol. Microbiol.">
        <title>Complete genome sequence of Corynebacterium casei LMG S-19264T (=DSM 44701T), isolated from a smear-ripened cheese.</title>
        <authorList>
            <consortium name="US DOE Joint Genome Institute (JGI-PGF)"/>
            <person name="Walter F."/>
            <person name="Albersmeier A."/>
            <person name="Kalinowski J."/>
            <person name="Ruckert C."/>
        </authorList>
    </citation>
    <scope>NUCLEOTIDE SEQUENCE [LARGE SCALE GENOMIC DNA]</scope>
    <source>
        <strain evidence="1 2">CGMCC 1.15295</strain>
    </source>
</reference>
<keyword evidence="2" id="KW-1185">Reference proteome</keyword>
<dbReference type="AlphaFoldDB" id="A0A8J2TS39"/>
<comment type="caution">
    <text evidence="1">The sequence shown here is derived from an EMBL/GenBank/DDBJ whole genome shotgun (WGS) entry which is preliminary data.</text>
</comment>
<evidence type="ECO:0000313" key="2">
    <source>
        <dbReference type="Proteomes" id="UP000598120"/>
    </source>
</evidence>
<name>A0A8J2TS39_9FLAO</name>
<sequence length="76" mass="8822">MATSFSVPTINGNSYFFPSISKVAVFDILYCKFLFKMVEIINNAKLRNISRLIKHVYKGFNNSIIYKIDSKKESDY</sequence>
<evidence type="ECO:0000313" key="1">
    <source>
        <dbReference type="EMBL" id="GFZ91655.1"/>
    </source>
</evidence>
<dbReference type="EMBL" id="BMIC01000006">
    <property type="protein sequence ID" value="GFZ91655.1"/>
    <property type="molecule type" value="Genomic_DNA"/>
</dbReference>
<organism evidence="1 2">
    <name type="scientific">Aquaticitalea lipolytica</name>
    <dbReference type="NCBI Taxonomy" id="1247562"/>
    <lineage>
        <taxon>Bacteria</taxon>
        <taxon>Pseudomonadati</taxon>
        <taxon>Bacteroidota</taxon>
        <taxon>Flavobacteriia</taxon>
        <taxon>Flavobacteriales</taxon>
        <taxon>Flavobacteriaceae</taxon>
        <taxon>Aquaticitalea</taxon>
    </lineage>
</organism>
<dbReference type="Proteomes" id="UP000598120">
    <property type="component" value="Unassembled WGS sequence"/>
</dbReference>
<protein>
    <submittedName>
        <fullName evidence="1">Uncharacterized protein</fullName>
    </submittedName>
</protein>
<gene>
    <name evidence="1" type="ORF">GCM10011531_24200</name>
</gene>
<accession>A0A8J2TS39</accession>
<proteinExistence type="predicted"/>